<accession>A0A1S2VQ03</accession>
<feature type="region of interest" description="Disordered" evidence="1">
    <location>
        <begin position="177"/>
        <end position="201"/>
    </location>
</feature>
<dbReference type="EMBL" id="MORL01000003">
    <property type="protein sequence ID" value="OIN59878.1"/>
    <property type="molecule type" value="Genomic_DNA"/>
</dbReference>
<dbReference type="AlphaFoldDB" id="A0A1S2VQ03"/>
<gene>
    <name evidence="2" type="ORF">BLX24_08485</name>
</gene>
<evidence type="ECO:0000313" key="2">
    <source>
        <dbReference type="EMBL" id="OIN59878.1"/>
    </source>
</evidence>
<comment type="caution">
    <text evidence="2">The sequence shown here is derived from an EMBL/GenBank/DDBJ whole genome shotgun (WGS) entry which is preliminary data.</text>
</comment>
<dbReference type="Proteomes" id="UP000181790">
    <property type="component" value="Unassembled WGS sequence"/>
</dbReference>
<reference evidence="2 3" key="1">
    <citation type="submission" date="2016-10" db="EMBL/GenBank/DDBJ databases">
        <title>Arsenicibacter rosenii gen. nov., sp. nov., an efficient arsenic-methylating bacterium isolated from an arsenic-contaminated paddy soil.</title>
        <authorList>
            <person name="Huang K."/>
        </authorList>
    </citation>
    <scope>NUCLEOTIDE SEQUENCE [LARGE SCALE GENOMIC DNA]</scope>
    <source>
        <strain evidence="2 3">SM-1</strain>
    </source>
</reference>
<protein>
    <recommendedName>
        <fullName evidence="4">Outer membrane protein beta-barrel domain-containing protein</fullName>
    </recommendedName>
</protein>
<evidence type="ECO:0008006" key="4">
    <source>
        <dbReference type="Google" id="ProtNLM"/>
    </source>
</evidence>
<proteinExistence type="predicted"/>
<keyword evidence="3" id="KW-1185">Reference proteome</keyword>
<name>A0A1S2VQ03_9BACT</name>
<evidence type="ECO:0000313" key="3">
    <source>
        <dbReference type="Proteomes" id="UP000181790"/>
    </source>
</evidence>
<sequence>MAMLLGPLTGLAQLNGGVSVSSGIANIKQGRRNAAELYTLAMPASVAIGHVFPAFHNDLSLLVYARTEFGVGKGAALGPGMRVYSTNGLGEQSSLKPYLDIYLTFVQFAGQREIPVQYRSSNTFASVGVSYNLFDFHTIDIFLGLIDRMDNRDFATGNRHGSYIGLGYSFIMPSDHHHNRSPRPYRPKRRKMTSCPYRYRW</sequence>
<evidence type="ECO:0000256" key="1">
    <source>
        <dbReference type="SAM" id="MobiDB-lite"/>
    </source>
</evidence>
<feature type="compositionally biased region" description="Basic residues" evidence="1">
    <location>
        <begin position="177"/>
        <end position="192"/>
    </location>
</feature>
<organism evidence="2 3">
    <name type="scientific">Arsenicibacter rosenii</name>
    <dbReference type="NCBI Taxonomy" id="1750698"/>
    <lineage>
        <taxon>Bacteria</taxon>
        <taxon>Pseudomonadati</taxon>
        <taxon>Bacteroidota</taxon>
        <taxon>Cytophagia</taxon>
        <taxon>Cytophagales</taxon>
        <taxon>Spirosomataceae</taxon>
        <taxon>Arsenicibacter</taxon>
    </lineage>
</organism>